<organism evidence="4 5">
    <name type="scientific">Flavobacterium suncheonense GH29-5 = DSM 17707</name>
    <dbReference type="NCBI Taxonomy" id="1121899"/>
    <lineage>
        <taxon>Bacteria</taxon>
        <taxon>Pseudomonadati</taxon>
        <taxon>Bacteroidota</taxon>
        <taxon>Flavobacteriia</taxon>
        <taxon>Flavobacteriales</taxon>
        <taxon>Flavobacteriaceae</taxon>
        <taxon>Flavobacterium</taxon>
    </lineage>
</organism>
<dbReference type="Pfam" id="PF00535">
    <property type="entry name" value="Glycos_transf_2"/>
    <property type="match status" value="1"/>
</dbReference>
<evidence type="ECO:0000256" key="1">
    <source>
        <dbReference type="ARBA" id="ARBA00022679"/>
    </source>
</evidence>
<keyword evidence="5" id="KW-1185">Reference proteome</keyword>
<name>A0A0A2MPD0_9FLAO</name>
<dbReference type="STRING" id="1121899.GCA_000430025_00057"/>
<evidence type="ECO:0000313" key="5">
    <source>
        <dbReference type="Proteomes" id="UP000030121"/>
    </source>
</evidence>
<dbReference type="PANTHER" id="PTHR43685">
    <property type="entry name" value="GLYCOSYLTRANSFERASE"/>
    <property type="match status" value="1"/>
</dbReference>
<dbReference type="RefSeq" id="WP_026981103.1">
    <property type="nucleotide sequence ID" value="NZ_JRLW01000003.1"/>
</dbReference>
<keyword evidence="1 4" id="KW-0808">Transferase</keyword>
<feature type="domain" description="Glycosyltransferase 2-like" evidence="2">
    <location>
        <begin position="4"/>
        <end position="112"/>
    </location>
</feature>
<dbReference type="EMBL" id="JRLW01000003">
    <property type="protein sequence ID" value="KGO90120.1"/>
    <property type="molecule type" value="Genomic_DNA"/>
</dbReference>
<dbReference type="eggNOG" id="COG0463">
    <property type="taxonomic scope" value="Bacteria"/>
</dbReference>
<sequence length="274" mass="31482">MKISVIVSTYNAEEWLEKVLIGYSIQTYKDFELIIADDGSRASTKELIDRYAANFPVPIRHLWHEDLGYRRQEILNVAIVEAAHEYIIMTDGDCIPRKDFVEVHAQQAQRGYFLSGGYCKLTMKTSKHITKEDILTERCFDVKWLKSIDSLGFSNILKIGSKKKFSTLLDLISPTTPSFNNCNSSGFRDDMIAINGYDERMKYGGPDREFGERLENYGVKGKQIRHKAIVLHLDHARGYKTPESLAANLAIRKQVRDQKIKWTPFGIKKQEQPN</sequence>
<accession>A0A0A2MPD0</accession>
<dbReference type="InterPro" id="IPR027791">
    <property type="entry name" value="Galactosyl_T_C"/>
</dbReference>
<dbReference type="CDD" id="cd06420">
    <property type="entry name" value="GT2_Chondriotin_Pol_N"/>
    <property type="match status" value="1"/>
</dbReference>
<dbReference type="SUPFAM" id="SSF53448">
    <property type="entry name" value="Nucleotide-diphospho-sugar transferases"/>
    <property type="match status" value="1"/>
</dbReference>
<dbReference type="InterPro" id="IPR001173">
    <property type="entry name" value="Glyco_trans_2-like"/>
</dbReference>
<evidence type="ECO:0000259" key="3">
    <source>
        <dbReference type="Pfam" id="PF02709"/>
    </source>
</evidence>
<dbReference type="Proteomes" id="UP000030121">
    <property type="component" value="Unassembled WGS sequence"/>
</dbReference>
<feature type="domain" description="Galactosyltransferase C-terminal" evidence="3">
    <location>
        <begin position="180"/>
        <end position="235"/>
    </location>
</feature>
<dbReference type="Gene3D" id="3.90.550.10">
    <property type="entry name" value="Spore Coat Polysaccharide Biosynthesis Protein SpsA, Chain A"/>
    <property type="match status" value="1"/>
</dbReference>
<evidence type="ECO:0000259" key="2">
    <source>
        <dbReference type="Pfam" id="PF00535"/>
    </source>
</evidence>
<reference evidence="4 5" key="1">
    <citation type="submission" date="2013-09" db="EMBL/GenBank/DDBJ databases">
        <authorList>
            <person name="Zeng Z."/>
            <person name="Chen C."/>
        </authorList>
    </citation>
    <scope>NUCLEOTIDE SEQUENCE [LARGE SCALE GENOMIC DNA]</scope>
    <source>
        <strain evidence="4 5">GH29-5</strain>
    </source>
</reference>
<dbReference type="PANTHER" id="PTHR43685:SF3">
    <property type="entry name" value="SLR2126 PROTEIN"/>
    <property type="match status" value="1"/>
</dbReference>
<dbReference type="AlphaFoldDB" id="A0A0A2MPD0"/>
<proteinExistence type="predicted"/>
<dbReference type="Pfam" id="PF02709">
    <property type="entry name" value="Glyco_transf_7C"/>
    <property type="match status" value="1"/>
</dbReference>
<dbReference type="OrthoDB" id="9801954at2"/>
<evidence type="ECO:0000313" key="4">
    <source>
        <dbReference type="EMBL" id="KGO90120.1"/>
    </source>
</evidence>
<dbReference type="InterPro" id="IPR050834">
    <property type="entry name" value="Glycosyltransf_2"/>
</dbReference>
<protein>
    <submittedName>
        <fullName evidence="4">Glycosyl transferase family 2</fullName>
    </submittedName>
</protein>
<comment type="caution">
    <text evidence="4">The sequence shown here is derived from an EMBL/GenBank/DDBJ whole genome shotgun (WGS) entry which is preliminary data.</text>
</comment>
<dbReference type="InterPro" id="IPR029044">
    <property type="entry name" value="Nucleotide-diphossugar_trans"/>
</dbReference>
<dbReference type="GO" id="GO:0016740">
    <property type="term" value="F:transferase activity"/>
    <property type="evidence" value="ECO:0007669"/>
    <property type="project" value="UniProtKB-KW"/>
</dbReference>
<gene>
    <name evidence="4" type="ORF">Q764_03365</name>
</gene>